<feature type="region of interest" description="Disordered" evidence="1">
    <location>
        <begin position="1"/>
        <end position="152"/>
    </location>
</feature>
<dbReference type="Proteomes" id="UP000324629">
    <property type="component" value="Unassembled WGS sequence"/>
</dbReference>
<feature type="compositionally biased region" description="Basic residues" evidence="1">
    <location>
        <begin position="38"/>
        <end position="52"/>
    </location>
</feature>
<organism evidence="2 3">
    <name type="scientific">Paragonimus westermani</name>
    <dbReference type="NCBI Taxonomy" id="34504"/>
    <lineage>
        <taxon>Eukaryota</taxon>
        <taxon>Metazoa</taxon>
        <taxon>Spiralia</taxon>
        <taxon>Lophotrochozoa</taxon>
        <taxon>Platyhelminthes</taxon>
        <taxon>Trematoda</taxon>
        <taxon>Digenea</taxon>
        <taxon>Plagiorchiida</taxon>
        <taxon>Troglotremata</taxon>
        <taxon>Troglotrematidae</taxon>
        <taxon>Paragonimus</taxon>
    </lineage>
</organism>
<evidence type="ECO:0000313" key="2">
    <source>
        <dbReference type="EMBL" id="KAA3682192.1"/>
    </source>
</evidence>
<accession>A0A5J4P3U3</accession>
<name>A0A5J4P3U3_9TREM</name>
<dbReference type="EMBL" id="QNGE01000055">
    <property type="protein sequence ID" value="KAA3682192.1"/>
    <property type="molecule type" value="Genomic_DNA"/>
</dbReference>
<proteinExistence type="predicted"/>
<feature type="compositionally biased region" description="Basic and acidic residues" evidence="1">
    <location>
        <begin position="22"/>
        <end position="31"/>
    </location>
</feature>
<feature type="compositionally biased region" description="Low complexity" evidence="1">
    <location>
        <begin position="56"/>
        <end position="67"/>
    </location>
</feature>
<gene>
    <name evidence="2" type="ORF">DEA37_0011724</name>
</gene>
<keyword evidence="3" id="KW-1185">Reference proteome</keyword>
<feature type="compositionally biased region" description="Basic and acidic residues" evidence="1">
    <location>
        <begin position="130"/>
        <end position="140"/>
    </location>
</feature>
<evidence type="ECO:0000256" key="1">
    <source>
        <dbReference type="SAM" id="MobiDB-lite"/>
    </source>
</evidence>
<protein>
    <submittedName>
        <fullName evidence="2">Uncharacterized protein</fullName>
    </submittedName>
</protein>
<feature type="compositionally biased region" description="Polar residues" evidence="1">
    <location>
        <begin position="103"/>
        <end position="123"/>
    </location>
</feature>
<reference evidence="2 3" key="1">
    <citation type="journal article" date="2019" name="Gigascience">
        <title>Whole-genome sequence of the oriental lung fluke Paragonimus westermani.</title>
        <authorList>
            <person name="Oey H."/>
            <person name="Zakrzewski M."/>
            <person name="Narain K."/>
            <person name="Devi K.R."/>
            <person name="Agatsuma T."/>
            <person name="Nawaratna S."/>
            <person name="Gobert G.N."/>
            <person name="Jones M.K."/>
            <person name="Ragan M.A."/>
            <person name="McManus D.P."/>
            <person name="Krause L."/>
        </authorList>
    </citation>
    <scope>NUCLEOTIDE SEQUENCE [LARGE SCALE GENOMIC DNA]</scope>
    <source>
        <strain evidence="2 3">IND2009</strain>
    </source>
</reference>
<dbReference type="AlphaFoldDB" id="A0A5J4P3U3"/>
<sequence>MDRQSSAIRFTREGDQSMSKRTPVDRSDKGRTVTSIHVARRHKRGLAGKRRRNADPPRSSKPVRSPSTLPNGSVESKLNKKRRNCATEGADSLPPISLKSVAPNPSNRCSPASSVLSGSNETTDPYEFAVKADQEGDDRTGTSGLPRPSLRPRMRINTDAFHVGTLKEIGQQAALARTLNLLNVDVCCISKTRIQGSGQRVELTARTLSTRYWLYTSGDSTIAVTRQAGWLGHVLSMPVDRLPYLALYTGTPNSLLEPRGGQATTWSRNISSNNVVTKYEDPDRLLD</sequence>
<evidence type="ECO:0000313" key="3">
    <source>
        <dbReference type="Proteomes" id="UP000324629"/>
    </source>
</evidence>
<comment type="caution">
    <text evidence="2">The sequence shown here is derived from an EMBL/GenBank/DDBJ whole genome shotgun (WGS) entry which is preliminary data.</text>
</comment>